<geneLocation type="plasmid" evidence="4">
    <name>p707804-1FII</name>
</geneLocation>
<evidence type="ECO:0000256" key="2">
    <source>
        <dbReference type="SAM" id="Phobius"/>
    </source>
</evidence>
<feature type="compositionally biased region" description="Low complexity" evidence="1">
    <location>
        <begin position="92"/>
        <end position="111"/>
    </location>
</feature>
<feature type="region of interest" description="Disordered" evidence="1">
    <location>
        <begin position="189"/>
        <end position="208"/>
    </location>
</feature>
<dbReference type="RefSeq" id="WP_172693678.1">
    <property type="nucleotide sequence ID" value="NZ_JAIPRI010000020.1"/>
</dbReference>
<reference evidence="3" key="2">
    <citation type="journal article" date="2023" name="Genes Genomics">
        <title>Genomic insights of Leclercia adecarboxylata strains linked to an outbreak in public hospitals in Mexico.</title>
        <authorList>
            <person name="Barrios-Villa E."/>
            <person name="Pacheco-Flores B."/>
            <person name="Lozano-Zarain P."/>
            <person name="Del Campo-Ortega R."/>
            <person name="de Jesus Ascencio-Montiel I."/>
            <person name="Gonzalez-Leon M."/>
            <person name="Camorlinga-Ponce M."/>
            <person name="Gaytan Cervantes F.J."/>
            <person name="Gonzalez Torres C."/>
            <person name="Aguilar E."/>
            <person name="Gonzalez Ibarra J."/>
            <person name="Torres Lopez F.J."/>
            <person name="Rosas-Vargas H."/>
            <person name="Gonzalez-Bonilla C.R."/>
            <person name="Del Carmen Rocha-Gracia R."/>
        </authorList>
    </citation>
    <scope>NUCLEOTIDE SEQUENCE</scope>
    <source>
        <strain evidence="3">Lac40</strain>
    </source>
</reference>
<feature type="region of interest" description="Disordered" evidence="1">
    <location>
        <begin position="1"/>
        <end position="24"/>
    </location>
</feature>
<keyword evidence="2" id="KW-0472">Membrane</keyword>
<sequence length="261" mass="28009">MPQQNDIPEDDLNDPDDFGEDVPGEKQPFWKRELLFGYSLPWLIGVALLAIAGFGYLYGPSLSFMNATPSAGSFSEVENTLDGAGEGNTFTPPHESPSAPAPVSVSQPAAPALPGARADNVAMMTDIRDELDARDRKLNDNLTGLKDSVTRLSEAIRRDEAYAIETRNQLAELTRQLAVLEARQSAGNVAKPTAHTASAGKRQSASPVSGMKVMSLENGMAWIKWQGSTWAVREGDALGNVTIRRIDPASRTVVTSGGSLR</sequence>
<dbReference type="EMBL" id="JAOURS010000032">
    <property type="protein sequence ID" value="MDC6640748.1"/>
    <property type="molecule type" value="Genomic_DNA"/>
</dbReference>
<feature type="transmembrane region" description="Helical" evidence="2">
    <location>
        <begin position="35"/>
        <end position="58"/>
    </location>
</feature>
<reference evidence="4" key="1">
    <citation type="submission" date="2018-09" db="EMBL/GenBank/DDBJ databases">
        <authorList>
            <person name="Yuan Q."/>
            <person name="Jiang X."/>
            <person name="Jing Y."/>
            <person name="Cheng Q."/>
            <person name="Zhou D."/>
        </authorList>
    </citation>
    <scope>NUCLEOTIDE SEQUENCE</scope>
    <source>
        <strain evidence="4">150707804</strain>
        <plasmid evidence="4">p707804-1FII</plasmid>
    </source>
</reference>
<accession>A0A482M1P2</accession>
<protein>
    <submittedName>
        <fullName evidence="3">Conjugal transfer protein TraP</fullName>
    </submittedName>
</protein>
<keyword evidence="2" id="KW-0812">Transmembrane</keyword>
<keyword evidence="4" id="KW-0614">Plasmid</keyword>
<gene>
    <name evidence="3" type="primary">traP</name>
    <name evidence="3" type="ORF">OEZ79_21195</name>
</gene>
<dbReference type="AlphaFoldDB" id="A0A482M1P2"/>
<organism evidence="4">
    <name type="scientific">Leclercia adecarboxylata</name>
    <dbReference type="NCBI Taxonomy" id="83655"/>
    <lineage>
        <taxon>Bacteria</taxon>
        <taxon>Pseudomonadati</taxon>
        <taxon>Pseudomonadota</taxon>
        <taxon>Gammaproteobacteria</taxon>
        <taxon>Enterobacterales</taxon>
        <taxon>Enterobacteriaceae</taxon>
        <taxon>Leclercia</taxon>
    </lineage>
</organism>
<feature type="region of interest" description="Disordered" evidence="1">
    <location>
        <begin position="83"/>
        <end position="111"/>
    </location>
</feature>
<dbReference type="NCBIfam" id="NF033885">
    <property type="entry name" value="conj_TraP_IncI1"/>
    <property type="match status" value="1"/>
</dbReference>
<keyword evidence="2" id="KW-1133">Transmembrane helix</keyword>
<dbReference type="EMBL" id="MH909330">
    <property type="protein sequence ID" value="QBQ66693.1"/>
    <property type="molecule type" value="Genomic_DNA"/>
</dbReference>
<feature type="compositionally biased region" description="Acidic residues" evidence="1">
    <location>
        <begin position="7"/>
        <end position="22"/>
    </location>
</feature>
<dbReference type="Proteomes" id="UP001149314">
    <property type="component" value="Unassembled WGS sequence"/>
</dbReference>
<evidence type="ECO:0000313" key="4">
    <source>
        <dbReference type="EMBL" id="QBQ66693.1"/>
    </source>
</evidence>
<evidence type="ECO:0000313" key="3">
    <source>
        <dbReference type="EMBL" id="MDC6640748.1"/>
    </source>
</evidence>
<name>A0A482M1P2_9ENTR</name>
<evidence type="ECO:0000256" key="1">
    <source>
        <dbReference type="SAM" id="MobiDB-lite"/>
    </source>
</evidence>
<dbReference type="InterPro" id="IPR049608">
    <property type="entry name" value="TraP-like"/>
</dbReference>
<proteinExistence type="predicted"/>